<feature type="transmembrane region" description="Helical" evidence="2">
    <location>
        <begin position="101"/>
        <end position="122"/>
    </location>
</feature>
<sequence length="237" mass="25472">MLRTMPDSDPAINPAPDEVTPGPADRLRERLTHGHGRYSVIAGTLTIWIMDTLLTRRLEMSGAVTGATADIVRTFETASTILFVVTLIGLIVTLLRPYPRALFPVAAIFLTFSVVQVVANVISMLSSAHATDGIGLGSLWDVAAVYAMSVSVFMFVYLLLDLATPGGAFVWPARDGQDAPTPNLFDYLFISLNVNSTYGPTSEAVMSRPTKLIMAIQVLLAILMLTVLISRAVSATS</sequence>
<evidence type="ECO:0000256" key="2">
    <source>
        <dbReference type="SAM" id="Phobius"/>
    </source>
</evidence>
<keyword evidence="2" id="KW-1133">Transmembrane helix</keyword>
<dbReference type="EMBL" id="CAEZXZ010000036">
    <property type="protein sequence ID" value="CAB4698225.1"/>
    <property type="molecule type" value="Genomic_DNA"/>
</dbReference>
<feature type="transmembrane region" description="Helical" evidence="2">
    <location>
        <begin position="36"/>
        <end position="54"/>
    </location>
</feature>
<feature type="transmembrane region" description="Helical" evidence="2">
    <location>
        <begin position="134"/>
        <end position="160"/>
    </location>
</feature>
<dbReference type="AlphaFoldDB" id="A0A6J6PN27"/>
<proteinExistence type="predicted"/>
<name>A0A6J6PN27_9ZZZZ</name>
<feature type="transmembrane region" description="Helical" evidence="2">
    <location>
        <begin position="75"/>
        <end position="95"/>
    </location>
</feature>
<organism evidence="3">
    <name type="scientific">freshwater metagenome</name>
    <dbReference type="NCBI Taxonomy" id="449393"/>
    <lineage>
        <taxon>unclassified sequences</taxon>
        <taxon>metagenomes</taxon>
        <taxon>ecological metagenomes</taxon>
    </lineage>
</organism>
<protein>
    <submittedName>
        <fullName evidence="3">Unannotated protein</fullName>
    </submittedName>
</protein>
<reference evidence="3" key="1">
    <citation type="submission" date="2020-05" db="EMBL/GenBank/DDBJ databases">
        <authorList>
            <person name="Chiriac C."/>
            <person name="Salcher M."/>
            <person name="Ghai R."/>
            <person name="Kavagutti S V."/>
        </authorList>
    </citation>
    <scope>NUCLEOTIDE SEQUENCE</scope>
</reference>
<feature type="region of interest" description="Disordered" evidence="1">
    <location>
        <begin position="1"/>
        <end position="24"/>
    </location>
</feature>
<gene>
    <name evidence="3" type="ORF">UFOPK2625_00372</name>
</gene>
<accession>A0A6J6PN27</accession>
<keyword evidence="2" id="KW-0812">Transmembrane</keyword>
<keyword evidence="2" id="KW-0472">Membrane</keyword>
<evidence type="ECO:0000313" key="3">
    <source>
        <dbReference type="EMBL" id="CAB4698225.1"/>
    </source>
</evidence>
<feature type="transmembrane region" description="Helical" evidence="2">
    <location>
        <begin position="212"/>
        <end position="233"/>
    </location>
</feature>
<evidence type="ECO:0000256" key="1">
    <source>
        <dbReference type="SAM" id="MobiDB-lite"/>
    </source>
</evidence>